<sequence length="56" mass="6055">MGNRKKADILNNFNMPVSTTLICPSTPVAAARILVSPFGSLRNSFEAYALELVSDL</sequence>
<dbReference type="HOGENOM" id="CLU_3017060_0_0_1"/>
<keyword evidence="2" id="KW-1185">Reference proteome</keyword>
<name>A0A0D2ZXG5_BRAOL</name>
<proteinExistence type="predicted"/>
<reference evidence="1" key="1">
    <citation type="journal article" date="2014" name="Genome Biol.">
        <title>Transcriptome and methylome profiling reveals relics of genome dominance in the mesopolyploid Brassica oleracea.</title>
        <authorList>
            <person name="Parkin I.A."/>
            <person name="Koh C."/>
            <person name="Tang H."/>
            <person name="Robinson S.J."/>
            <person name="Kagale S."/>
            <person name="Clarke W.E."/>
            <person name="Town C.D."/>
            <person name="Nixon J."/>
            <person name="Krishnakumar V."/>
            <person name="Bidwell S.L."/>
            <person name="Denoeud F."/>
            <person name="Belcram H."/>
            <person name="Links M.G."/>
            <person name="Just J."/>
            <person name="Clarke C."/>
            <person name="Bender T."/>
            <person name="Huebert T."/>
            <person name="Mason A.S."/>
            <person name="Pires J.C."/>
            <person name="Barker G."/>
            <person name="Moore J."/>
            <person name="Walley P.G."/>
            <person name="Manoli S."/>
            <person name="Batley J."/>
            <person name="Edwards D."/>
            <person name="Nelson M.N."/>
            <person name="Wang X."/>
            <person name="Paterson A.H."/>
            <person name="King G."/>
            <person name="Bancroft I."/>
            <person name="Chalhoub B."/>
            <person name="Sharpe A.G."/>
        </authorList>
    </citation>
    <scope>NUCLEOTIDE SEQUENCE [LARGE SCALE GENOMIC DNA]</scope>
    <source>
        <strain evidence="1">cv. TO1000</strain>
    </source>
</reference>
<protein>
    <submittedName>
        <fullName evidence="1">Uncharacterized protein</fullName>
    </submittedName>
</protein>
<reference evidence="1" key="2">
    <citation type="submission" date="2015-06" db="UniProtKB">
        <authorList>
            <consortium name="EnsemblPlants"/>
        </authorList>
    </citation>
    <scope>IDENTIFICATION</scope>
</reference>
<dbReference type="Gramene" id="Bo05389s010.1">
    <property type="protein sequence ID" value="Bo05389s010.1"/>
    <property type="gene ID" value="Bo05389s010"/>
</dbReference>
<evidence type="ECO:0000313" key="1">
    <source>
        <dbReference type="EnsemblPlants" id="Bo05389s010.1"/>
    </source>
</evidence>
<evidence type="ECO:0000313" key="2">
    <source>
        <dbReference type="Proteomes" id="UP000032141"/>
    </source>
</evidence>
<dbReference type="Proteomes" id="UP000032141">
    <property type="component" value="Unassembled WGS sequence"/>
</dbReference>
<dbReference type="EnsemblPlants" id="Bo05389s010.1">
    <property type="protein sequence ID" value="Bo05389s010.1"/>
    <property type="gene ID" value="Bo05389s010"/>
</dbReference>
<accession>A0A0D2ZXG5</accession>
<organism evidence="1 2">
    <name type="scientific">Brassica oleracea var. oleracea</name>
    <dbReference type="NCBI Taxonomy" id="109376"/>
    <lineage>
        <taxon>Eukaryota</taxon>
        <taxon>Viridiplantae</taxon>
        <taxon>Streptophyta</taxon>
        <taxon>Embryophyta</taxon>
        <taxon>Tracheophyta</taxon>
        <taxon>Spermatophyta</taxon>
        <taxon>Magnoliopsida</taxon>
        <taxon>eudicotyledons</taxon>
        <taxon>Gunneridae</taxon>
        <taxon>Pentapetalae</taxon>
        <taxon>rosids</taxon>
        <taxon>malvids</taxon>
        <taxon>Brassicales</taxon>
        <taxon>Brassicaceae</taxon>
        <taxon>Brassiceae</taxon>
        <taxon>Brassica</taxon>
    </lineage>
</organism>
<dbReference type="AlphaFoldDB" id="A0A0D2ZXG5"/>